<dbReference type="PANTHER" id="PTHR13448:SF13">
    <property type="entry name" value="(RAPE) HYPOTHETICAL PROTEIN"/>
    <property type="match status" value="1"/>
</dbReference>
<keyword evidence="2" id="KW-1185">Reference proteome</keyword>
<dbReference type="eggNOG" id="KOG2215">
    <property type="taxonomic scope" value="Eukaryota"/>
</dbReference>
<dbReference type="eggNOG" id="KOG4467">
    <property type="taxonomic scope" value="Eukaryota"/>
</dbReference>
<dbReference type="EnsemblPlants" id="Bo4g126950.1">
    <property type="protein sequence ID" value="Bo4g126950.1"/>
    <property type="gene ID" value="Bo4g126950"/>
</dbReference>
<name>A0A0D3BYP0_BRAOL</name>
<dbReference type="GO" id="GO:0005783">
    <property type="term" value="C:endoplasmic reticulum"/>
    <property type="evidence" value="ECO:0007669"/>
    <property type="project" value="TreeGrafter"/>
</dbReference>
<protein>
    <submittedName>
        <fullName evidence="1">Uncharacterized protein</fullName>
    </submittedName>
</protein>
<dbReference type="Proteomes" id="UP000032141">
    <property type="component" value="Chromosome C4"/>
</dbReference>
<dbReference type="InterPro" id="IPR019308">
    <property type="entry name" value="TMEM214"/>
</dbReference>
<dbReference type="HOGENOM" id="CLU_1148609_0_0_1"/>
<reference evidence="1 2" key="1">
    <citation type="journal article" date="2014" name="Genome Biol.">
        <title>Transcriptome and methylome profiling reveals relics of genome dominance in the mesopolyploid Brassica oleracea.</title>
        <authorList>
            <person name="Parkin I.A."/>
            <person name="Koh C."/>
            <person name="Tang H."/>
            <person name="Robinson S.J."/>
            <person name="Kagale S."/>
            <person name="Clarke W.E."/>
            <person name="Town C.D."/>
            <person name="Nixon J."/>
            <person name="Krishnakumar V."/>
            <person name="Bidwell S.L."/>
            <person name="Denoeud F."/>
            <person name="Belcram H."/>
            <person name="Links M.G."/>
            <person name="Just J."/>
            <person name="Clarke C."/>
            <person name="Bender T."/>
            <person name="Huebert T."/>
            <person name="Mason A.S."/>
            <person name="Pires J.C."/>
            <person name="Barker G."/>
            <person name="Moore J."/>
            <person name="Walley P.G."/>
            <person name="Manoli S."/>
            <person name="Batley J."/>
            <person name="Edwards D."/>
            <person name="Nelson M.N."/>
            <person name="Wang X."/>
            <person name="Paterson A.H."/>
            <person name="King G."/>
            <person name="Bancroft I."/>
            <person name="Chalhoub B."/>
            <person name="Sharpe A.G."/>
        </authorList>
    </citation>
    <scope>NUCLEOTIDE SEQUENCE</scope>
    <source>
        <strain evidence="1 2">cv. TO1000</strain>
    </source>
</reference>
<dbReference type="PANTHER" id="PTHR13448">
    <property type="entry name" value="TRANSMEMBRANE PROTEIN 214"/>
    <property type="match status" value="1"/>
</dbReference>
<dbReference type="GO" id="GO:0005794">
    <property type="term" value="C:Golgi apparatus"/>
    <property type="evidence" value="ECO:0007669"/>
    <property type="project" value="TreeGrafter"/>
</dbReference>
<dbReference type="AlphaFoldDB" id="A0A0D3BYP0"/>
<accession>A0A0D3BYP0</accession>
<evidence type="ECO:0000313" key="1">
    <source>
        <dbReference type="EnsemblPlants" id="Bo4g126950.1"/>
    </source>
</evidence>
<proteinExistence type="predicted"/>
<organism evidence="1 2">
    <name type="scientific">Brassica oleracea var. oleracea</name>
    <dbReference type="NCBI Taxonomy" id="109376"/>
    <lineage>
        <taxon>Eukaryota</taxon>
        <taxon>Viridiplantae</taxon>
        <taxon>Streptophyta</taxon>
        <taxon>Embryophyta</taxon>
        <taxon>Tracheophyta</taxon>
        <taxon>Spermatophyta</taxon>
        <taxon>Magnoliopsida</taxon>
        <taxon>eudicotyledons</taxon>
        <taxon>Gunneridae</taxon>
        <taxon>Pentapetalae</taxon>
        <taxon>rosids</taxon>
        <taxon>malvids</taxon>
        <taxon>Brassicales</taxon>
        <taxon>Brassicaceae</taxon>
        <taxon>Brassiceae</taxon>
        <taxon>Brassica</taxon>
    </lineage>
</organism>
<sequence length="242" mass="27337">MLQGITKVCCELLDLKDAVENMCGDMHIKYLTFLRHLLMRMLLRPRARTILVDGDLREGEPLIPLPSFEILVLLTFSSPSTGVKSTEKVEALYPLLKDVAFSPDMPFAPEKVVFHLVTNAMKSWFAMNMDNLRGVTAEVQKFEYFKWLNASYVPVLKQLQDSNMQSYYFSGNNDDGRAPIKFRNPKLMNRETSSFEIPLIAASISFGSLDHLNPQYSPAATCVFFDVARTFSKSNCDIGLGT</sequence>
<dbReference type="STRING" id="109376.A0A0D3BYP0"/>
<reference evidence="1" key="2">
    <citation type="submission" date="2015-03" db="UniProtKB">
        <authorList>
            <consortium name="EnsemblPlants"/>
        </authorList>
    </citation>
    <scope>IDENTIFICATION</scope>
</reference>
<dbReference type="Gramene" id="Bo4g126950.1">
    <property type="protein sequence ID" value="Bo4g126950.1"/>
    <property type="gene ID" value="Bo4g126950"/>
</dbReference>
<evidence type="ECO:0000313" key="2">
    <source>
        <dbReference type="Proteomes" id="UP000032141"/>
    </source>
</evidence>
<dbReference type="OMA" id="GRAPIKF"/>